<proteinExistence type="predicted"/>
<evidence type="ECO:0000313" key="1">
    <source>
        <dbReference type="EMBL" id="KAJ1095219.1"/>
    </source>
</evidence>
<protein>
    <submittedName>
        <fullName evidence="1">Uncharacterized protein</fullName>
    </submittedName>
</protein>
<accession>A0AAV7LWP5</accession>
<gene>
    <name evidence="1" type="ORF">NDU88_000387</name>
</gene>
<name>A0AAV7LWP5_PLEWA</name>
<feature type="non-terminal residue" evidence="1">
    <location>
        <position position="1"/>
    </location>
</feature>
<reference evidence="1" key="1">
    <citation type="journal article" date="2022" name="bioRxiv">
        <title>Sequencing and chromosome-scale assembly of the giantPleurodeles waltlgenome.</title>
        <authorList>
            <person name="Brown T."/>
            <person name="Elewa A."/>
            <person name="Iarovenko S."/>
            <person name="Subramanian E."/>
            <person name="Araus A.J."/>
            <person name="Petzold A."/>
            <person name="Susuki M."/>
            <person name="Suzuki K.-i.T."/>
            <person name="Hayashi T."/>
            <person name="Toyoda A."/>
            <person name="Oliveira C."/>
            <person name="Osipova E."/>
            <person name="Leigh N.D."/>
            <person name="Simon A."/>
            <person name="Yun M.H."/>
        </authorList>
    </citation>
    <scope>NUCLEOTIDE SEQUENCE</scope>
    <source>
        <strain evidence="1">20211129_DDA</strain>
        <tissue evidence="1">Liver</tissue>
    </source>
</reference>
<dbReference type="AlphaFoldDB" id="A0AAV7LWP5"/>
<evidence type="ECO:0000313" key="2">
    <source>
        <dbReference type="Proteomes" id="UP001066276"/>
    </source>
</evidence>
<dbReference type="EMBL" id="JANPWB010000014">
    <property type="protein sequence ID" value="KAJ1095219.1"/>
    <property type="molecule type" value="Genomic_DNA"/>
</dbReference>
<sequence length="87" mass="9809">QGRYSQCFTLTLTRCTEVHCYPQYSRCSQCLTQSHTHCQELHRGALLASVGPLLPAFHTHTHCQELGCCSQCFTLTPTKCTEVLCYP</sequence>
<organism evidence="1 2">
    <name type="scientific">Pleurodeles waltl</name>
    <name type="common">Iberian ribbed newt</name>
    <dbReference type="NCBI Taxonomy" id="8319"/>
    <lineage>
        <taxon>Eukaryota</taxon>
        <taxon>Metazoa</taxon>
        <taxon>Chordata</taxon>
        <taxon>Craniata</taxon>
        <taxon>Vertebrata</taxon>
        <taxon>Euteleostomi</taxon>
        <taxon>Amphibia</taxon>
        <taxon>Batrachia</taxon>
        <taxon>Caudata</taxon>
        <taxon>Salamandroidea</taxon>
        <taxon>Salamandridae</taxon>
        <taxon>Pleurodelinae</taxon>
        <taxon>Pleurodeles</taxon>
    </lineage>
</organism>
<comment type="caution">
    <text evidence="1">The sequence shown here is derived from an EMBL/GenBank/DDBJ whole genome shotgun (WGS) entry which is preliminary data.</text>
</comment>
<keyword evidence="2" id="KW-1185">Reference proteome</keyword>
<dbReference type="Proteomes" id="UP001066276">
    <property type="component" value="Chromosome 10"/>
</dbReference>
<feature type="non-terminal residue" evidence="1">
    <location>
        <position position="87"/>
    </location>
</feature>